<dbReference type="Gene3D" id="2.10.230.10">
    <property type="entry name" value="Heat shock protein DnaJ, cysteine-rich domain"/>
    <property type="match status" value="1"/>
</dbReference>
<keyword evidence="2" id="KW-0689">Ribosomal protein</keyword>
<dbReference type="Pfam" id="PF01336">
    <property type="entry name" value="tRNA_anti-codon"/>
    <property type="match status" value="1"/>
</dbReference>
<feature type="domain" description="CR-type" evidence="6">
    <location>
        <begin position="1"/>
        <end position="80"/>
    </location>
</feature>
<dbReference type="GO" id="GO:0031072">
    <property type="term" value="F:heat shock protein binding"/>
    <property type="evidence" value="ECO:0007669"/>
    <property type="project" value="InterPro"/>
</dbReference>
<dbReference type="Pfam" id="PF00575">
    <property type="entry name" value="S1"/>
    <property type="match status" value="1"/>
</dbReference>
<dbReference type="SUPFAM" id="SSF57938">
    <property type="entry name" value="DnaJ/Hsp40 cysteine-rich domain"/>
    <property type="match status" value="1"/>
</dbReference>
<comment type="caution">
    <text evidence="7">The sequence shown here is derived from an EMBL/GenBank/DDBJ whole genome shotgun (WGS) entry which is preliminary data.</text>
</comment>
<dbReference type="Pfam" id="PF01368">
    <property type="entry name" value="DHH"/>
    <property type="match status" value="1"/>
</dbReference>
<dbReference type="Gene3D" id="3.90.1640.30">
    <property type="match status" value="1"/>
</dbReference>
<evidence type="ECO:0000256" key="1">
    <source>
        <dbReference type="ARBA" id="ARBA00006767"/>
    </source>
</evidence>
<dbReference type="PROSITE" id="PS50126">
    <property type="entry name" value="S1"/>
    <property type="match status" value="1"/>
</dbReference>
<protein>
    <submittedName>
        <fullName evidence="7">Phosphoesterase</fullName>
    </submittedName>
</protein>
<dbReference type="SUPFAM" id="SSF64182">
    <property type="entry name" value="DHH phosphoesterases"/>
    <property type="match status" value="1"/>
</dbReference>
<dbReference type="GO" id="GO:1990904">
    <property type="term" value="C:ribonucleoprotein complex"/>
    <property type="evidence" value="ECO:0007669"/>
    <property type="project" value="UniProtKB-KW"/>
</dbReference>
<accession>A0AAE3HAY9</accession>
<evidence type="ECO:0000256" key="3">
    <source>
        <dbReference type="ARBA" id="ARBA00023274"/>
    </source>
</evidence>
<dbReference type="AlphaFoldDB" id="A0AAE3HAY9"/>
<dbReference type="InterPro" id="IPR003029">
    <property type="entry name" value="S1_domain"/>
</dbReference>
<dbReference type="InterPro" id="IPR038763">
    <property type="entry name" value="DHH_sf"/>
</dbReference>
<dbReference type="InterPro" id="IPR001305">
    <property type="entry name" value="HSP_DnaJ_Cys-rich_dom"/>
</dbReference>
<dbReference type="GO" id="GO:0005840">
    <property type="term" value="C:ribosome"/>
    <property type="evidence" value="ECO:0007669"/>
    <property type="project" value="UniProtKB-KW"/>
</dbReference>
<keyword evidence="3" id="KW-0687">Ribonucleoprotein</keyword>
<dbReference type="InterPro" id="IPR001667">
    <property type="entry name" value="DDH_dom"/>
</dbReference>
<dbReference type="SUPFAM" id="SSF50249">
    <property type="entry name" value="Nucleic acid-binding proteins"/>
    <property type="match status" value="2"/>
</dbReference>
<name>A0AAE3HAY9_9EURY</name>
<dbReference type="RefSeq" id="WP_256622194.1">
    <property type="nucleotide sequence ID" value="NZ_JTEO01000004.1"/>
</dbReference>
<keyword evidence="4" id="KW-0479">Metal-binding</keyword>
<comment type="similarity">
    <text evidence="1">Belongs to the bacterial ribosomal protein bS1 family.</text>
</comment>
<evidence type="ECO:0000256" key="2">
    <source>
        <dbReference type="ARBA" id="ARBA00022980"/>
    </source>
</evidence>
<dbReference type="GO" id="GO:0003729">
    <property type="term" value="F:mRNA binding"/>
    <property type="evidence" value="ECO:0007669"/>
    <property type="project" value="TreeGrafter"/>
</dbReference>
<dbReference type="CDD" id="cd10719">
    <property type="entry name" value="DnaJ_zf"/>
    <property type="match status" value="1"/>
</dbReference>
<dbReference type="GO" id="GO:0006412">
    <property type="term" value="P:translation"/>
    <property type="evidence" value="ECO:0007669"/>
    <property type="project" value="TreeGrafter"/>
</dbReference>
<keyword evidence="4" id="KW-0862">Zinc</keyword>
<dbReference type="Gene3D" id="2.40.50.140">
    <property type="entry name" value="Nucleic acid-binding proteins"/>
    <property type="match status" value="2"/>
</dbReference>
<dbReference type="InterPro" id="IPR004365">
    <property type="entry name" value="NA-bd_OB_tRNA"/>
</dbReference>
<dbReference type="CDD" id="cd04473">
    <property type="entry name" value="S1_RecJ_like"/>
    <property type="match status" value="1"/>
</dbReference>
<dbReference type="InterPro" id="IPR012340">
    <property type="entry name" value="NA-bd_OB-fold"/>
</dbReference>
<feature type="domain" description="S1 motif" evidence="5">
    <location>
        <begin position="121"/>
        <end position="181"/>
    </location>
</feature>
<dbReference type="SMART" id="SM00316">
    <property type="entry name" value="S1"/>
    <property type="match status" value="1"/>
</dbReference>
<evidence type="ECO:0000313" key="8">
    <source>
        <dbReference type="Proteomes" id="UP001206983"/>
    </source>
</evidence>
<feature type="zinc finger region" description="CR-type" evidence="4">
    <location>
        <begin position="1"/>
        <end position="80"/>
    </location>
</feature>
<reference evidence="7 8" key="1">
    <citation type="journal article" date="2011" name="Appl. Environ. Microbiol.">
        <title>Methanogenic archaea isolated from Taiwan's Chelungpu fault.</title>
        <authorList>
            <person name="Wu S.Y."/>
            <person name="Lai M.C."/>
        </authorList>
    </citation>
    <scope>NUCLEOTIDE SEQUENCE [LARGE SCALE GENOMIC DNA]</scope>
    <source>
        <strain evidence="7 8">St545Mb</strain>
    </source>
</reference>
<proteinExistence type="inferred from homology"/>
<dbReference type="GO" id="GO:0003735">
    <property type="term" value="F:structural constituent of ribosome"/>
    <property type="evidence" value="ECO:0007669"/>
    <property type="project" value="TreeGrafter"/>
</dbReference>
<gene>
    <name evidence="7" type="ORF">PV02_04440</name>
</gene>
<evidence type="ECO:0000256" key="4">
    <source>
        <dbReference type="PROSITE-ProRule" id="PRU00546"/>
    </source>
</evidence>
<keyword evidence="4" id="KW-0863">Zinc-finger</keyword>
<sequence>MSEKCKECGGKGYKVVGSKKCPDCKGAGKSKSVDLMKLSEKDMGSFLRNGSNCSKCSGAGEIELTEQCTVCSGKGAFYKCRICGVATEGLYNGEEVCPSCAKKQIVYKLDDSCNIEELEVGKLYHAVVRNIADFGVFVDLNSNLRGLIHSSNMKEELKVGEDVIVSVKEIKPKGKMDLVPRKLKEYQTVELEKDLPVKLASEVQKLVGTSVRVEGEVIQVKQTAGPTIFTIADETGQISAAAFESAGERAYPHINSDMIVSATGEITARGDSVQLEIKSLKKLSGPKEGDIRRRIEAALDRRAEPHDIQYMVESEVLERLRPAMRRVAKEIRKAIITSVPILLRHHADADGMTAAMAIEKAVVPLIKEVNGQDGEYYFYKRAPSKAPFYEMADVVRDISFALEDTMRHGQKMPLVVSVDNGSSIENIPAMRQAGVYGIRMIVVDHHHPDDEVDEFLVAHVNPAHVGGDFGITAGMLCTELARMINMDVEKDIRHLPAVAAVGDRSEAPEAKEYIRMVSDKYSLQDLKDMALALDFEAYWLKFNNGKGIIDDILNFGDEKIHRKLVKVLCEQANEMIDEQIDVCMSHVKTQTLPNGALLNVLDVENYAHTFTFPPPGKTSGEVHDQLCRKYEGKPVITLGYGPDFAVIRSRGVKMNIPRMVRELHEEVRGGGVNGGGHLVVGSIKFVEGMRTEVLSKLAEKIGAVEVE</sequence>
<dbReference type="GO" id="GO:0051082">
    <property type="term" value="F:unfolded protein binding"/>
    <property type="evidence" value="ECO:0007669"/>
    <property type="project" value="InterPro"/>
</dbReference>
<dbReference type="GO" id="GO:0008270">
    <property type="term" value="F:zinc ion binding"/>
    <property type="evidence" value="ECO:0007669"/>
    <property type="project" value="UniProtKB-KW"/>
</dbReference>
<dbReference type="CDD" id="cd04487">
    <property type="entry name" value="RecJ_OBF2_like"/>
    <property type="match status" value="1"/>
</dbReference>
<evidence type="ECO:0000259" key="6">
    <source>
        <dbReference type="PROSITE" id="PS51188"/>
    </source>
</evidence>
<dbReference type="PANTHER" id="PTHR10724">
    <property type="entry name" value="30S RIBOSOMAL PROTEIN S1"/>
    <property type="match status" value="1"/>
</dbReference>
<dbReference type="PROSITE" id="PS51188">
    <property type="entry name" value="ZF_CR"/>
    <property type="match status" value="1"/>
</dbReference>
<organism evidence="7 8">
    <name type="scientific">Methanolobus chelungpuianus</name>
    <dbReference type="NCBI Taxonomy" id="502115"/>
    <lineage>
        <taxon>Archaea</taxon>
        <taxon>Methanobacteriati</taxon>
        <taxon>Methanobacteriota</taxon>
        <taxon>Stenosarchaea group</taxon>
        <taxon>Methanomicrobia</taxon>
        <taxon>Methanosarcinales</taxon>
        <taxon>Methanosarcinaceae</taxon>
        <taxon>Methanolobus</taxon>
    </lineage>
</organism>
<keyword evidence="8" id="KW-1185">Reference proteome</keyword>
<evidence type="ECO:0000313" key="7">
    <source>
        <dbReference type="EMBL" id="MCQ6962428.1"/>
    </source>
</evidence>
<dbReference type="EMBL" id="JTEO01000004">
    <property type="protein sequence ID" value="MCQ6962428.1"/>
    <property type="molecule type" value="Genomic_DNA"/>
</dbReference>
<dbReference type="InterPro" id="IPR036410">
    <property type="entry name" value="HSP_DnaJ_Cys-rich_dom_sf"/>
</dbReference>
<dbReference type="Proteomes" id="UP001206983">
    <property type="component" value="Unassembled WGS sequence"/>
</dbReference>
<dbReference type="PANTHER" id="PTHR10724:SF7">
    <property type="entry name" value="SMALL RIBOSOMAL SUBUNIT PROTEIN BS1C"/>
    <property type="match status" value="1"/>
</dbReference>
<evidence type="ECO:0000259" key="5">
    <source>
        <dbReference type="PROSITE" id="PS50126"/>
    </source>
</evidence>
<dbReference type="InterPro" id="IPR050437">
    <property type="entry name" value="Ribos_protein_bS1-like"/>
</dbReference>